<dbReference type="PANTHER" id="PTHR39166">
    <property type="entry name" value="BLL1166 PROTEIN"/>
    <property type="match status" value="1"/>
</dbReference>
<dbReference type="InterPro" id="IPR009267">
    <property type="entry name" value="NTP_transf_6"/>
</dbReference>
<name>A0ABU8W8F0_9BURK</name>
<comment type="caution">
    <text evidence="1">The sequence shown here is derived from an EMBL/GenBank/DDBJ whole genome shotgun (WGS) entry which is preliminary data.</text>
</comment>
<organism evidence="1 2">
    <name type="scientific">Variovorax humicola</name>
    <dbReference type="NCBI Taxonomy" id="1769758"/>
    <lineage>
        <taxon>Bacteria</taxon>
        <taxon>Pseudomonadati</taxon>
        <taxon>Pseudomonadota</taxon>
        <taxon>Betaproteobacteria</taxon>
        <taxon>Burkholderiales</taxon>
        <taxon>Comamonadaceae</taxon>
        <taxon>Variovorax</taxon>
    </lineage>
</organism>
<dbReference type="EMBL" id="JBBKZV010000032">
    <property type="protein sequence ID" value="MEJ8826299.1"/>
    <property type="molecule type" value="Genomic_DNA"/>
</dbReference>
<reference evidence="1 2" key="1">
    <citation type="submission" date="2024-03" db="EMBL/GenBank/DDBJ databases">
        <title>Novel species of the genus Variovorax.</title>
        <authorList>
            <person name="Liu Q."/>
            <person name="Xin Y.-H."/>
        </authorList>
    </citation>
    <scope>NUCLEOTIDE SEQUENCE [LARGE SCALE GENOMIC DNA]</scope>
    <source>
        <strain evidence="1 2">KACC 18501</strain>
    </source>
</reference>
<gene>
    <name evidence="1" type="ORF">WKW80_30475</name>
</gene>
<dbReference type="Proteomes" id="UP001363010">
    <property type="component" value="Unassembled WGS sequence"/>
</dbReference>
<protein>
    <submittedName>
        <fullName evidence="1">Nucleotidyltransferase family protein</fullName>
    </submittedName>
</protein>
<dbReference type="Pfam" id="PF06042">
    <property type="entry name" value="NTP_transf_6"/>
    <property type="match status" value="1"/>
</dbReference>
<accession>A0ABU8W8F0</accession>
<dbReference type="PANTHER" id="PTHR39166:SF1">
    <property type="entry name" value="BLL1166 PROTEIN"/>
    <property type="match status" value="1"/>
</dbReference>
<evidence type="ECO:0000313" key="1">
    <source>
        <dbReference type="EMBL" id="MEJ8826299.1"/>
    </source>
</evidence>
<sequence length="191" mass="21298">MPPEAAARFIQDALRNDHNRVILERMPLLALLDAWLVAGCLFQTVWNLRAGRAPTDGIRDYDLFYFDPSDLSEAAERAVGARVQALFEDRGIVVEAKNQARVHTWYADWFGHDYPALTCARDGIDRFLVAGTCVALQPGPHGPTLYAPHGLDAIYNGLLAPNPLCNHRMLYLRKAADYAARWPGLRLAKAT</sequence>
<proteinExistence type="predicted"/>
<evidence type="ECO:0000313" key="2">
    <source>
        <dbReference type="Proteomes" id="UP001363010"/>
    </source>
</evidence>
<keyword evidence="2" id="KW-1185">Reference proteome</keyword>